<dbReference type="RefSeq" id="WP_281834474.1">
    <property type="nucleotide sequence ID" value="NZ_BSDY01000005.1"/>
</dbReference>
<dbReference type="Proteomes" id="UP001144471">
    <property type="component" value="Unassembled WGS sequence"/>
</dbReference>
<dbReference type="Pfam" id="PF13320">
    <property type="entry name" value="GH123_cat"/>
    <property type="match status" value="1"/>
</dbReference>
<comment type="caution">
    <text evidence="3">The sequence shown here is derived from an EMBL/GenBank/DDBJ whole genome shotgun (WGS) entry which is preliminary data.</text>
</comment>
<evidence type="ECO:0000259" key="1">
    <source>
        <dbReference type="Pfam" id="PF13320"/>
    </source>
</evidence>
<evidence type="ECO:0000313" key="4">
    <source>
        <dbReference type="Proteomes" id="UP001144471"/>
    </source>
</evidence>
<evidence type="ECO:0000259" key="2">
    <source>
        <dbReference type="Pfam" id="PF22680"/>
    </source>
</evidence>
<dbReference type="Pfam" id="PF22680">
    <property type="entry name" value="Glyco_hydro_123_N_2"/>
    <property type="match status" value="1"/>
</dbReference>
<protein>
    <recommendedName>
        <fullName evidence="5">Glycoside hydrolase 123 C-terminal domain-containing protein</fullName>
    </recommendedName>
</protein>
<dbReference type="InterPro" id="IPR025150">
    <property type="entry name" value="GH123_cat"/>
</dbReference>
<sequence>MKSLKTIILSSIILFALYTHQVYTTPYVWVADVMQMVKSDEKPGTNREARIWAAKGEYEPFQVIVSAPKESVTDVVLSVSALSGPNGSISREHIKIYRQHYVKAEKGSPVWQGPPNLPLGKGMYPDALIPLTSSGEALTKLSSDFKSVKVGKNQPYLIDIYVPRNTPAGEYKGICKIQSSQGVDQVEIHLTVWNFELPHRPSLRSMFGVWDPHSNSTEVMLEHKLMPFHIPKDKIRYYDQKYGINTLETGQWSGADVWNPRMSSSPSTEDWKRIERSFPEEYRKMLCNYTADEITGVNELTDSVKEWGRNMHTASSVKNLITMVPVPELYDDGTGRPAVDIWALLPKQFQNKKNKKSIQHVMDLGCEVWSYTALLQDSYSPKWMVDFPPINYRIYTWINQIYGYTGLLYWRVDQWSKDPWVSFGRENEYPGDGMLVYPGDPVGITNGIVPSMRLKILRESIEDYEYIEILKSLGEGEFALNTVKQVARDWKKWTRDHKKLIKSRKVLGEKIHSLNSQEATTTK</sequence>
<dbReference type="InterPro" id="IPR053850">
    <property type="entry name" value="Glyco_hydro_123_N_2"/>
</dbReference>
<proteinExistence type="predicted"/>
<gene>
    <name evidence="3" type="ORF">PM10SUCC1_12930</name>
</gene>
<organism evidence="3 4">
    <name type="scientific">Propionigenium maris DSM 9537</name>
    <dbReference type="NCBI Taxonomy" id="1123000"/>
    <lineage>
        <taxon>Bacteria</taxon>
        <taxon>Fusobacteriati</taxon>
        <taxon>Fusobacteriota</taxon>
        <taxon>Fusobacteriia</taxon>
        <taxon>Fusobacteriales</taxon>
        <taxon>Fusobacteriaceae</taxon>
        <taxon>Propionigenium</taxon>
    </lineage>
</organism>
<accession>A0A9W6GIF5</accession>
<feature type="domain" description="Glycoside hydrolase 123 N-terminal" evidence="2">
    <location>
        <begin position="45"/>
        <end position="178"/>
    </location>
</feature>
<dbReference type="AlphaFoldDB" id="A0A9W6GIF5"/>
<name>A0A9W6GIF5_9FUSO</name>
<evidence type="ECO:0008006" key="5">
    <source>
        <dbReference type="Google" id="ProtNLM"/>
    </source>
</evidence>
<dbReference type="EMBL" id="BSDY01000005">
    <property type="protein sequence ID" value="GLI55779.1"/>
    <property type="molecule type" value="Genomic_DNA"/>
</dbReference>
<feature type="domain" description="Glycoside hydrolase 123 catalytic" evidence="1">
    <location>
        <begin position="351"/>
        <end position="470"/>
    </location>
</feature>
<reference evidence="3" key="1">
    <citation type="submission" date="2022-12" db="EMBL/GenBank/DDBJ databases">
        <title>Reference genome sequencing for broad-spectrum identification of bacterial and archaeal isolates by mass spectrometry.</title>
        <authorList>
            <person name="Sekiguchi Y."/>
            <person name="Tourlousse D.M."/>
        </authorList>
    </citation>
    <scope>NUCLEOTIDE SEQUENCE</scope>
    <source>
        <strain evidence="3">10succ1</strain>
    </source>
</reference>
<evidence type="ECO:0000313" key="3">
    <source>
        <dbReference type="EMBL" id="GLI55779.1"/>
    </source>
</evidence>
<keyword evidence="4" id="KW-1185">Reference proteome</keyword>